<reference evidence="1 2" key="1">
    <citation type="journal article" date="2024" name="Commun. Biol.">
        <title>Comparative genomic analysis of thermophilic fungi reveals convergent evolutionary adaptations and gene losses.</title>
        <authorList>
            <person name="Steindorff A.S."/>
            <person name="Aguilar-Pontes M.V."/>
            <person name="Robinson A.J."/>
            <person name="Andreopoulos B."/>
            <person name="LaButti K."/>
            <person name="Kuo A."/>
            <person name="Mondo S."/>
            <person name="Riley R."/>
            <person name="Otillar R."/>
            <person name="Haridas S."/>
            <person name="Lipzen A."/>
            <person name="Grimwood J."/>
            <person name="Schmutz J."/>
            <person name="Clum A."/>
            <person name="Reid I.D."/>
            <person name="Moisan M.C."/>
            <person name="Butler G."/>
            <person name="Nguyen T.T.M."/>
            <person name="Dewar K."/>
            <person name="Conant G."/>
            <person name="Drula E."/>
            <person name="Henrissat B."/>
            <person name="Hansel C."/>
            <person name="Singer S."/>
            <person name="Hutchinson M.I."/>
            <person name="de Vries R.P."/>
            <person name="Natvig D.O."/>
            <person name="Powell A.J."/>
            <person name="Tsang A."/>
            <person name="Grigoriev I.V."/>
        </authorList>
    </citation>
    <scope>NUCLEOTIDE SEQUENCE [LARGE SCALE GENOMIC DNA]</scope>
    <source>
        <strain evidence="1 2">CBS 494.80</strain>
    </source>
</reference>
<name>A0ABR4CAC1_9HELO</name>
<proteinExistence type="predicted"/>
<dbReference type="EMBL" id="JAZHXI010000010">
    <property type="protein sequence ID" value="KAL2066824.1"/>
    <property type="molecule type" value="Genomic_DNA"/>
</dbReference>
<dbReference type="Proteomes" id="UP001595075">
    <property type="component" value="Unassembled WGS sequence"/>
</dbReference>
<accession>A0ABR4CAC1</accession>
<sequence length="115" mass="12975">MTIAPDKVKQSPPIGMLRIVYAEFCLRYSELHVILEIETKCSADPSAGICGRFCFGILAAIGARIDVLTNMYFRGADLVILWKLESLRSRGGNYIVIRHPVHTSTNFDKFWKVRG</sequence>
<evidence type="ECO:0000313" key="2">
    <source>
        <dbReference type="Proteomes" id="UP001595075"/>
    </source>
</evidence>
<protein>
    <submittedName>
        <fullName evidence="1">Uncharacterized protein</fullName>
    </submittedName>
</protein>
<keyword evidence="2" id="KW-1185">Reference proteome</keyword>
<comment type="caution">
    <text evidence="1">The sequence shown here is derived from an EMBL/GenBank/DDBJ whole genome shotgun (WGS) entry which is preliminary data.</text>
</comment>
<gene>
    <name evidence="1" type="ORF">VTL71DRAFT_1248</name>
</gene>
<evidence type="ECO:0000313" key="1">
    <source>
        <dbReference type="EMBL" id="KAL2066824.1"/>
    </source>
</evidence>
<organism evidence="1 2">
    <name type="scientific">Oculimacula yallundae</name>
    <dbReference type="NCBI Taxonomy" id="86028"/>
    <lineage>
        <taxon>Eukaryota</taxon>
        <taxon>Fungi</taxon>
        <taxon>Dikarya</taxon>
        <taxon>Ascomycota</taxon>
        <taxon>Pezizomycotina</taxon>
        <taxon>Leotiomycetes</taxon>
        <taxon>Helotiales</taxon>
        <taxon>Ploettnerulaceae</taxon>
        <taxon>Oculimacula</taxon>
    </lineage>
</organism>